<gene>
    <name evidence="2" type="ORF">EZS28_018616</name>
</gene>
<accession>A0A5J4VTU8</accession>
<dbReference type="AlphaFoldDB" id="A0A5J4VTU8"/>
<evidence type="ECO:0000256" key="1">
    <source>
        <dbReference type="SAM" id="MobiDB-lite"/>
    </source>
</evidence>
<dbReference type="Proteomes" id="UP000324800">
    <property type="component" value="Unassembled WGS sequence"/>
</dbReference>
<name>A0A5J4VTU8_9EUKA</name>
<feature type="region of interest" description="Disordered" evidence="1">
    <location>
        <begin position="542"/>
        <end position="565"/>
    </location>
</feature>
<protein>
    <submittedName>
        <fullName evidence="2">Uncharacterized protein</fullName>
    </submittedName>
</protein>
<reference evidence="2 3" key="1">
    <citation type="submission" date="2019-03" db="EMBL/GenBank/DDBJ databases">
        <title>Single cell metagenomics reveals metabolic interactions within the superorganism composed of flagellate Streblomastix strix and complex community of Bacteroidetes bacteria on its surface.</title>
        <authorList>
            <person name="Treitli S.C."/>
            <person name="Kolisko M."/>
            <person name="Husnik F."/>
            <person name="Keeling P."/>
            <person name="Hampl V."/>
        </authorList>
    </citation>
    <scope>NUCLEOTIDE SEQUENCE [LARGE SCALE GENOMIC DNA]</scope>
    <source>
        <strain evidence="2">ST1C</strain>
    </source>
</reference>
<feature type="compositionally biased region" description="Acidic residues" evidence="1">
    <location>
        <begin position="547"/>
        <end position="560"/>
    </location>
</feature>
<proteinExistence type="predicted"/>
<evidence type="ECO:0000313" key="2">
    <source>
        <dbReference type="EMBL" id="KAA6385859.1"/>
    </source>
</evidence>
<evidence type="ECO:0000313" key="3">
    <source>
        <dbReference type="Proteomes" id="UP000324800"/>
    </source>
</evidence>
<feature type="non-terminal residue" evidence="2">
    <location>
        <position position="1"/>
    </location>
</feature>
<feature type="compositionally biased region" description="Acidic residues" evidence="1">
    <location>
        <begin position="139"/>
        <end position="154"/>
    </location>
</feature>
<dbReference type="EMBL" id="SNRW01005069">
    <property type="protein sequence ID" value="KAA6385859.1"/>
    <property type="molecule type" value="Genomic_DNA"/>
</dbReference>
<comment type="caution">
    <text evidence="2">The sequence shown here is derived from an EMBL/GenBank/DDBJ whole genome shotgun (WGS) entry which is preliminary data.</text>
</comment>
<organism evidence="2 3">
    <name type="scientific">Streblomastix strix</name>
    <dbReference type="NCBI Taxonomy" id="222440"/>
    <lineage>
        <taxon>Eukaryota</taxon>
        <taxon>Metamonada</taxon>
        <taxon>Preaxostyla</taxon>
        <taxon>Oxymonadida</taxon>
        <taxon>Streblomastigidae</taxon>
        <taxon>Streblomastix</taxon>
    </lineage>
</organism>
<feature type="region of interest" description="Disordered" evidence="1">
    <location>
        <begin position="130"/>
        <end position="154"/>
    </location>
</feature>
<sequence>RGEEIEGVDPYQDVIRFEKIQKLDVNTREILNAIPYLPESIDSNEDLNAIANNFSEALIKQVYTNNNRLEKILIDNGTIEEEDKKDNIILSESAFIWDFASAVLMSAVILNGQQYEGGINKVSNKDKHKRKVSQRGIVDDDEDQEEDDDDDDDDEQWINTVKEYSEHWFDIFLAFVLFRYPTLRSQRRSQNENQAQNEIKNIVEYCINIWYGADIASICLGKDVQTQINQNMERVSFIDRVICALVHWDVDKVINLIRSINRLYVLVHMENIFESMGLLDTKRKQHLWSLTSDSQDLHACHTIQHALQVAPYWGWNSEQCGQMQTSMGLIRYLCQREEYNNEDIDIDTDTNIQVHEGCKCVCRCFACCVSSRLLQGVTSQQHVSEGIQNILMHSGPKQPWLNLWDLCKSEIVNLIRRSRSGDAFQTVLHFTQLLKMDRKLNGCSEQGTTYCVYQHLVKDIHELLGSISSIASWDYFQNRKSALEVDKIILSLQHLSEDELGNDEEQNIIENVLQKNREKIQLQVNNHLGQIRLRDNIVSQSDIDQSSSEEQEESDSDQLNEQDGNIQDIQGQDRFRLKNKDFSSTSLLKIPSIGLLIQLREYHLVLHSLLDQTNNHHPQLLLRIPPPSCAEILAVFNLPSLVALKVQMLEQSDKDNLDQRAEVLINGFIAASTQNEPQLSTGVEQCVVAMAIADYVSVQNIQPDGTALKLLNAWERAQSSPQNKRSVHAVLPAELRESVARALLSQPVPHTSLGTDE</sequence>